<dbReference type="Pfam" id="PF00636">
    <property type="entry name" value="Ribonuclease_3"/>
    <property type="match status" value="1"/>
</dbReference>
<dbReference type="RefSeq" id="WP_115251340.1">
    <property type="nucleotide sequence ID" value="NZ_LR134273.1"/>
</dbReference>
<dbReference type="PIRSF" id="PIRSF005520">
    <property type="entry name" value="UCP005520"/>
    <property type="match status" value="1"/>
</dbReference>
<gene>
    <name evidence="5 7" type="primary">mrnC</name>
    <name evidence="7" type="ORF">NCTC12092_01790</name>
</gene>
<keyword evidence="4 5" id="KW-0378">Hydrolase</keyword>
<dbReference type="GO" id="GO:0019843">
    <property type="term" value="F:rRNA binding"/>
    <property type="evidence" value="ECO:0007669"/>
    <property type="project" value="UniProtKB-UniRule"/>
</dbReference>
<evidence type="ECO:0000256" key="1">
    <source>
        <dbReference type="ARBA" id="ARBA00022552"/>
    </source>
</evidence>
<dbReference type="AlphaFoldDB" id="A0A380JUC5"/>
<organism evidence="7 8">
    <name type="scientific">Streptococcus equi subsp. equi</name>
    <dbReference type="NCBI Taxonomy" id="148942"/>
    <lineage>
        <taxon>Bacteria</taxon>
        <taxon>Bacillati</taxon>
        <taxon>Bacillota</taxon>
        <taxon>Bacilli</taxon>
        <taxon>Lactobacillales</taxon>
        <taxon>Streptococcaceae</taxon>
        <taxon>Streptococcus</taxon>
    </lineage>
</organism>
<keyword evidence="5" id="KW-0690">Ribosome biogenesis</keyword>
<proteinExistence type="inferred from homology"/>
<evidence type="ECO:0000256" key="5">
    <source>
        <dbReference type="HAMAP-Rule" id="MF_01468"/>
    </source>
</evidence>
<dbReference type="PANTHER" id="PTHR34276:SF1">
    <property type="entry name" value="MINI-RIBONUCLEASE 3"/>
    <property type="match status" value="1"/>
</dbReference>
<comment type="function">
    <text evidence="5">Involved in correct processing of both the 5' and 3' ends of 23S rRNA precursor. Processes 30S rRNA precursor transcript even in absence of ribonuclease 3 (Rnc); Rnc processes 30S rRNA into smaller rRNA precursors.</text>
</comment>
<evidence type="ECO:0000256" key="4">
    <source>
        <dbReference type="ARBA" id="ARBA00022801"/>
    </source>
</evidence>
<feature type="active site" evidence="5">
    <location>
        <position position="20"/>
    </location>
</feature>
<evidence type="ECO:0000313" key="8">
    <source>
        <dbReference type="Proteomes" id="UP000254461"/>
    </source>
</evidence>
<dbReference type="PANTHER" id="PTHR34276">
    <property type="entry name" value="MINI-RIBONUCLEASE 3"/>
    <property type="match status" value="1"/>
</dbReference>
<dbReference type="SMART" id="SM00535">
    <property type="entry name" value="RIBOc"/>
    <property type="match status" value="1"/>
</dbReference>
<evidence type="ECO:0000259" key="6">
    <source>
        <dbReference type="SMART" id="SM00535"/>
    </source>
</evidence>
<dbReference type="HAMAP" id="MF_01468">
    <property type="entry name" value="RNase_Mini_III"/>
    <property type="match status" value="1"/>
</dbReference>
<keyword evidence="2 5" id="KW-0540">Nuclease</keyword>
<dbReference type="EMBL" id="UHFF01000002">
    <property type="protein sequence ID" value="SUN49189.1"/>
    <property type="molecule type" value="Genomic_DNA"/>
</dbReference>
<reference evidence="7 8" key="1">
    <citation type="submission" date="2018-06" db="EMBL/GenBank/DDBJ databases">
        <authorList>
            <consortium name="Pathogen Informatics"/>
            <person name="Doyle S."/>
        </authorList>
    </citation>
    <scope>NUCLEOTIDE SEQUENCE [LARGE SCALE GENOMIC DNA]</scope>
    <source>
        <strain evidence="7 8">NCTC12092</strain>
    </source>
</reference>
<keyword evidence="5" id="KW-0963">Cytoplasm</keyword>
<keyword evidence="5" id="KW-0699">rRNA-binding</keyword>
<sequence>MTNSVDVNLINGIALAFVGDAVYSYYVRRHLIFQGQTKPNKLHHLATKYVSAKAQASLIQAMLEAQLLTEKEKDIYKRGRNTNSHTKAKNADVVTYRMSTGFEAIMGYLDMTGQTERLELLIQWCIKQVENRPQS</sequence>
<keyword evidence="5" id="KW-0694">RNA-binding</keyword>
<dbReference type="CDD" id="cd00593">
    <property type="entry name" value="RIBOc"/>
    <property type="match status" value="1"/>
</dbReference>
<dbReference type="GO" id="GO:0005737">
    <property type="term" value="C:cytoplasm"/>
    <property type="evidence" value="ECO:0007669"/>
    <property type="project" value="UniProtKB-SubCell"/>
</dbReference>
<evidence type="ECO:0000313" key="7">
    <source>
        <dbReference type="EMBL" id="SUN49189.1"/>
    </source>
</evidence>
<keyword evidence="3 5" id="KW-0255">Endonuclease</keyword>
<dbReference type="EC" id="3.1.26.-" evidence="5"/>
<dbReference type="GO" id="GO:0004525">
    <property type="term" value="F:ribonuclease III activity"/>
    <property type="evidence" value="ECO:0007669"/>
    <property type="project" value="InterPro"/>
</dbReference>
<keyword evidence="5" id="KW-0460">Magnesium</keyword>
<dbReference type="GO" id="GO:0006364">
    <property type="term" value="P:rRNA processing"/>
    <property type="evidence" value="ECO:0007669"/>
    <property type="project" value="UniProtKB-UniRule"/>
</dbReference>
<evidence type="ECO:0000256" key="2">
    <source>
        <dbReference type="ARBA" id="ARBA00022722"/>
    </source>
</evidence>
<evidence type="ECO:0000256" key="3">
    <source>
        <dbReference type="ARBA" id="ARBA00022759"/>
    </source>
</evidence>
<comment type="subcellular location">
    <subcellularLocation>
        <location evidence="5">Cytoplasm</location>
    </subcellularLocation>
</comment>
<comment type="subunit">
    <text evidence="5">Homodimer.</text>
</comment>
<protein>
    <recommendedName>
        <fullName evidence="5">Mini-ribonuclease 3</fullName>
        <shortName evidence="5">Mini-3</shortName>
        <shortName evidence="5">Mini-RNase 3</shortName>
        <ecNumber evidence="5">3.1.26.-</ecNumber>
    </recommendedName>
    <alternativeName>
        <fullName evidence="5">Mini-RNase III</fullName>
        <shortName evidence="5">Mini-III</shortName>
    </alternativeName>
</protein>
<accession>A0A380JUC5</accession>
<dbReference type="InterPro" id="IPR000999">
    <property type="entry name" value="RNase_III_dom"/>
</dbReference>
<feature type="domain" description="RNase III" evidence="6">
    <location>
        <begin position="1"/>
        <end position="134"/>
    </location>
</feature>
<dbReference type="SUPFAM" id="SSF69065">
    <property type="entry name" value="RNase III domain-like"/>
    <property type="match status" value="1"/>
</dbReference>
<keyword evidence="1 5" id="KW-0698">rRNA processing</keyword>
<dbReference type="InterPro" id="IPR008226">
    <property type="entry name" value="Mini3_fam"/>
</dbReference>
<dbReference type="InterPro" id="IPR036389">
    <property type="entry name" value="RNase_III_sf"/>
</dbReference>
<comment type="cofactor">
    <cofactor evidence="5">
        <name>Mg(2+)</name>
        <dbReference type="ChEBI" id="CHEBI:18420"/>
    </cofactor>
</comment>
<dbReference type="Gene3D" id="1.10.1520.10">
    <property type="entry name" value="Ribonuclease III domain"/>
    <property type="match status" value="1"/>
</dbReference>
<comment type="similarity">
    <text evidence="5">Belongs to the MrnC RNase family.</text>
</comment>
<dbReference type="Proteomes" id="UP000254461">
    <property type="component" value="Unassembled WGS sequence"/>
</dbReference>
<name>A0A380JUC5_9STRE</name>